<dbReference type="InterPro" id="IPR036388">
    <property type="entry name" value="WH-like_DNA-bd_sf"/>
</dbReference>
<dbReference type="RefSeq" id="WP_139382388.1">
    <property type="nucleotide sequence ID" value="NZ_FUZO01000001.1"/>
</dbReference>
<evidence type="ECO:0000313" key="3">
    <source>
        <dbReference type="Proteomes" id="UP000190827"/>
    </source>
</evidence>
<proteinExistence type="predicted"/>
<feature type="compositionally biased region" description="Basic and acidic residues" evidence="1">
    <location>
        <begin position="24"/>
        <end position="36"/>
    </location>
</feature>
<dbReference type="Gene3D" id="1.10.10.10">
    <property type="entry name" value="Winged helix-like DNA-binding domain superfamily/Winged helix DNA-binding domain"/>
    <property type="match status" value="1"/>
</dbReference>
<dbReference type="SUPFAM" id="SSF46785">
    <property type="entry name" value="Winged helix' DNA-binding domain"/>
    <property type="match status" value="1"/>
</dbReference>
<evidence type="ECO:0000256" key="1">
    <source>
        <dbReference type="SAM" id="MobiDB-lite"/>
    </source>
</evidence>
<feature type="region of interest" description="Disordered" evidence="1">
    <location>
        <begin position="23"/>
        <end position="42"/>
    </location>
</feature>
<protein>
    <recommendedName>
        <fullName evidence="4">Helix-turn-helix domain-containing protein</fullName>
    </recommendedName>
</protein>
<accession>A0ABY1LJ22</accession>
<dbReference type="InterPro" id="IPR011991">
    <property type="entry name" value="ArsR-like_HTH"/>
</dbReference>
<dbReference type="Proteomes" id="UP000190827">
    <property type="component" value="Unassembled WGS sequence"/>
</dbReference>
<gene>
    <name evidence="2" type="ORF">SAMN06295973_0953</name>
</gene>
<sequence length="193" mass="19828">MTTIDPGDHEARLARLEAAVFARPADDDTTTERPDDVASAAATGDADDTFWALRGLEQRTAELEHGAVLFTGSVVTGGGPVQWQYAKATDDLLALGDDPDAAESAGSGPLATAASRLAAIGSPVRLQLLLAVANGSSALADLGELDGIGTTGQVYHHVRVLTAAGWLQPAGRGRVVVPPMRLVPLLVAVAAME</sequence>
<comment type="caution">
    <text evidence="2">The sequence shown here is derived from an EMBL/GenBank/DDBJ whole genome shotgun (WGS) entry which is preliminary data.</text>
</comment>
<name>A0ABY1LJ22_9MICO</name>
<dbReference type="EMBL" id="FUZO01000001">
    <property type="protein sequence ID" value="SKC44232.1"/>
    <property type="molecule type" value="Genomic_DNA"/>
</dbReference>
<dbReference type="CDD" id="cd00090">
    <property type="entry name" value="HTH_ARSR"/>
    <property type="match status" value="1"/>
</dbReference>
<organism evidence="2 3">
    <name type="scientific">Plantibacter cousiniae</name>
    <name type="common">nom. nud.</name>
    <dbReference type="NCBI Taxonomy" id="199709"/>
    <lineage>
        <taxon>Bacteria</taxon>
        <taxon>Bacillati</taxon>
        <taxon>Actinomycetota</taxon>
        <taxon>Actinomycetes</taxon>
        <taxon>Micrococcales</taxon>
        <taxon>Microbacteriaceae</taxon>
        <taxon>Plantibacter</taxon>
    </lineage>
</organism>
<reference evidence="2 3" key="1">
    <citation type="submission" date="2017-02" db="EMBL/GenBank/DDBJ databases">
        <authorList>
            <person name="Varghese N."/>
            <person name="Submissions S."/>
        </authorList>
    </citation>
    <scope>NUCLEOTIDE SEQUENCE [LARGE SCALE GENOMIC DNA]</scope>
    <source>
        <strain evidence="2 3">VKM Ac-1787</strain>
    </source>
</reference>
<dbReference type="InterPro" id="IPR036390">
    <property type="entry name" value="WH_DNA-bd_sf"/>
</dbReference>
<evidence type="ECO:0000313" key="2">
    <source>
        <dbReference type="EMBL" id="SKC44232.1"/>
    </source>
</evidence>
<evidence type="ECO:0008006" key="4">
    <source>
        <dbReference type="Google" id="ProtNLM"/>
    </source>
</evidence>
<keyword evidence="3" id="KW-1185">Reference proteome</keyword>